<dbReference type="GeneID" id="84590138"/>
<sequence length="217" mass="22994">MALVEHGKGNGVPRDLMSSDPTKCCVVDGKLPVIFVSPPSSPFPSRPSVDSTPVNQALCAEFDPTEVPKDRNAARVGGNWKAGQKVEIDSTAKAGPGKEETPLCSGFATRSTHSGLGLISPSSAGWEKLKGISSQPQSERDAQCQSGRAPHPNFLWASGSGAAADVRAFAGFYLTMEEHYYSCLHGAQLAIDTDPPLETRKTLPGSRCHSFTLDRPG</sequence>
<name>A0AAJ8DXY9_ASPNG</name>
<dbReference type="KEGG" id="ang:An01g13110"/>
<gene>
    <name evidence="2" type="ORF">An01g13110</name>
</gene>
<protein>
    <submittedName>
        <fullName evidence="2">Uncharacterized protein</fullName>
    </submittedName>
</protein>
<evidence type="ECO:0000256" key="1">
    <source>
        <dbReference type="SAM" id="MobiDB-lite"/>
    </source>
</evidence>
<dbReference type="VEuPathDB" id="FungiDB:An01g13110"/>
<feature type="region of interest" description="Disordered" evidence="1">
    <location>
        <begin position="130"/>
        <end position="149"/>
    </location>
</feature>
<reference evidence="2" key="1">
    <citation type="submission" date="2025-02" db="EMBL/GenBank/DDBJ databases">
        <authorList>
            <consortium name="NCBI Genome Project"/>
        </authorList>
    </citation>
    <scope>NUCLEOTIDE SEQUENCE</scope>
</reference>
<dbReference type="RefSeq" id="XP_059599827.1">
    <property type="nucleotide sequence ID" value="XM_059745072.1"/>
</dbReference>
<evidence type="ECO:0000313" key="2">
    <source>
        <dbReference type="RefSeq" id="XP_059599827.1"/>
    </source>
</evidence>
<organism evidence="2">
    <name type="scientific">Aspergillus niger</name>
    <dbReference type="NCBI Taxonomy" id="5061"/>
    <lineage>
        <taxon>Eukaryota</taxon>
        <taxon>Fungi</taxon>
        <taxon>Dikarya</taxon>
        <taxon>Ascomycota</taxon>
        <taxon>Pezizomycotina</taxon>
        <taxon>Eurotiomycetes</taxon>
        <taxon>Eurotiomycetidae</taxon>
        <taxon>Eurotiales</taxon>
        <taxon>Aspergillaceae</taxon>
        <taxon>Aspergillus</taxon>
        <taxon>Aspergillus subgen. Circumdati</taxon>
    </lineage>
</organism>
<reference evidence="2" key="2">
    <citation type="submission" date="2025-08" db="UniProtKB">
        <authorList>
            <consortium name="RefSeq"/>
        </authorList>
    </citation>
    <scope>IDENTIFICATION</scope>
</reference>
<accession>A0AAJ8DXY9</accession>
<dbReference type="AlphaFoldDB" id="A0AAJ8DXY9"/>
<proteinExistence type="predicted"/>